<feature type="domain" description="Nudix hydrolase" evidence="3">
    <location>
        <begin position="2"/>
        <end position="131"/>
    </location>
</feature>
<dbReference type="Proteomes" id="UP000078148">
    <property type="component" value="Chromosome"/>
</dbReference>
<organism evidence="4 5">
    <name type="scientific">Paenibacillus bovis</name>
    <dbReference type="NCBI Taxonomy" id="1616788"/>
    <lineage>
        <taxon>Bacteria</taxon>
        <taxon>Bacillati</taxon>
        <taxon>Bacillota</taxon>
        <taxon>Bacilli</taxon>
        <taxon>Bacillales</taxon>
        <taxon>Paenibacillaceae</taxon>
        <taxon>Paenibacillus</taxon>
    </lineage>
</organism>
<dbReference type="GO" id="GO:0016787">
    <property type="term" value="F:hydrolase activity"/>
    <property type="evidence" value="ECO:0007669"/>
    <property type="project" value="UniProtKB-KW"/>
</dbReference>
<dbReference type="Pfam" id="PF00293">
    <property type="entry name" value="NUDIX"/>
    <property type="match status" value="1"/>
</dbReference>
<name>A0A172ZI51_9BACL</name>
<dbReference type="InterPro" id="IPR000086">
    <property type="entry name" value="NUDIX_hydrolase_dom"/>
</dbReference>
<dbReference type="PANTHER" id="PTHR43736:SF2">
    <property type="entry name" value="MUTT_NUDIX FAMILY PROTEIN"/>
    <property type="match status" value="1"/>
</dbReference>
<dbReference type="PROSITE" id="PS00893">
    <property type="entry name" value="NUDIX_BOX"/>
    <property type="match status" value="1"/>
</dbReference>
<dbReference type="RefSeq" id="WP_060535075.1">
    <property type="nucleotide sequence ID" value="NZ_CP013023.1"/>
</dbReference>
<dbReference type="InterPro" id="IPR015797">
    <property type="entry name" value="NUDIX_hydrolase-like_dom_sf"/>
</dbReference>
<gene>
    <name evidence="4" type="ORF">AR543_13760</name>
</gene>
<dbReference type="EMBL" id="CP013023">
    <property type="protein sequence ID" value="ANF96967.1"/>
    <property type="molecule type" value="Genomic_DNA"/>
</dbReference>
<comment type="similarity">
    <text evidence="2">Belongs to the Nudix hydrolase family.</text>
</comment>
<evidence type="ECO:0000259" key="3">
    <source>
        <dbReference type="PROSITE" id="PS51462"/>
    </source>
</evidence>
<protein>
    <submittedName>
        <fullName evidence="4">DNA mismatch repair protein MutT</fullName>
    </submittedName>
</protein>
<accession>A0A172ZI51</accession>
<reference evidence="5" key="1">
    <citation type="submission" date="2015-10" db="EMBL/GenBank/DDBJ databases">
        <title>Genome of Paenibacillus bovis sp. nov.</title>
        <authorList>
            <person name="Wu Z."/>
            <person name="Gao C."/>
            <person name="Liu Z."/>
            <person name="Zheng H."/>
        </authorList>
    </citation>
    <scope>NUCLEOTIDE SEQUENCE [LARGE SCALE GENOMIC DNA]</scope>
    <source>
        <strain evidence="5">BD3526</strain>
    </source>
</reference>
<evidence type="ECO:0000256" key="1">
    <source>
        <dbReference type="ARBA" id="ARBA00022801"/>
    </source>
</evidence>
<dbReference type="STRING" id="1616788.AR543_13760"/>
<reference evidence="4 5" key="2">
    <citation type="journal article" date="2016" name="Int. J. Syst. Evol. Microbiol.">
        <title>Paenibacillus bovis sp. nov., isolated from raw yak (Bos grunniens) milk.</title>
        <authorList>
            <person name="Gao C."/>
            <person name="Han J."/>
            <person name="Liu Z."/>
            <person name="Xu X."/>
            <person name="Hang F."/>
            <person name="Wu Z."/>
        </authorList>
    </citation>
    <scope>NUCLEOTIDE SEQUENCE [LARGE SCALE GENOMIC DNA]</scope>
    <source>
        <strain evidence="4 5">BD3526</strain>
    </source>
</reference>
<dbReference type="InterPro" id="IPR020084">
    <property type="entry name" value="NUDIX_hydrolase_CS"/>
</dbReference>
<evidence type="ECO:0000313" key="5">
    <source>
        <dbReference type="Proteomes" id="UP000078148"/>
    </source>
</evidence>
<dbReference type="PRINTS" id="PR00502">
    <property type="entry name" value="NUDIXFAMILY"/>
</dbReference>
<dbReference type="InterPro" id="IPR020476">
    <property type="entry name" value="Nudix_hydrolase"/>
</dbReference>
<dbReference type="AlphaFoldDB" id="A0A172ZI51"/>
<sequence length="134" mass="14870">MSIVIGVGAVILNEQNEVLLILRGKEPEAGKWSIPGGKVDPYETLQQAVIREVQEEVNLCIEPGELICTSELISESNEQHILSLIYSTRTTTGTAINREPDKLLDMKWFPLTNLPPNIAMFSAQALLLTQQQLI</sequence>
<dbReference type="OrthoDB" id="9787880at2"/>
<evidence type="ECO:0000313" key="4">
    <source>
        <dbReference type="EMBL" id="ANF96967.1"/>
    </source>
</evidence>
<dbReference type="PANTHER" id="PTHR43736">
    <property type="entry name" value="ADP-RIBOSE PYROPHOSPHATASE"/>
    <property type="match status" value="1"/>
</dbReference>
<dbReference type="PROSITE" id="PS51462">
    <property type="entry name" value="NUDIX"/>
    <property type="match status" value="1"/>
</dbReference>
<keyword evidence="5" id="KW-1185">Reference proteome</keyword>
<keyword evidence="1 2" id="KW-0378">Hydrolase</keyword>
<dbReference type="Gene3D" id="3.90.79.10">
    <property type="entry name" value="Nucleoside Triphosphate Pyrophosphohydrolase"/>
    <property type="match status" value="1"/>
</dbReference>
<dbReference type="SUPFAM" id="SSF55811">
    <property type="entry name" value="Nudix"/>
    <property type="match status" value="1"/>
</dbReference>
<evidence type="ECO:0000256" key="2">
    <source>
        <dbReference type="RuleBase" id="RU003476"/>
    </source>
</evidence>
<dbReference type="KEGG" id="pbv:AR543_13760"/>
<proteinExistence type="inferred from homology"/>